<evidence type="ECO:0000313" key="1">
    <source>
        <dbReference type="EMBL" id="CAA3004099.1"/>
    </source>
</evidence>
<dbReference type="Gramene" id="OE9A019167T1">
    <property type="protein sequence ID" value="OE9A019167C1"/>
    <property type="gene ID" value="OE9A019167"/>
</dbReference>
<dbReference type="EMBL" id="CACTIH010006091">
    <property type="protein sequence ID" value="CAA3004099.1"/>
    <property type="molecule type" value="Genomic_DNA"/>
</dbReference>
<feature type="non-terminal residue" evidence="1">
    <location>
        <position position="119"/>
    </location>
</feature>
<name>A0A8S0TFN6_OLEEU</name>
<organism evidence="1 2">
    <name type="scientific">Olea europaea subsp. europaea</name>
    <dbReference type="NCBI Taxonomy" id="158383"/>
    <lineage>
        <taxon>Eukaryota</taxon>
        <taxon>Viridiplantae</taxon>
        <taxon>Streptophyta</taxon>
        <taxon>Embryophyta</taxon>
        <taxon>Tracheophyta</taxon>
        <taxon>Spermatophyta</taxon>
        <taxon>Magnoliopsida</taxon>
        <taxon>eudicotyledons</taxon>
        <taxon>Gunneridae</taxon>
        <taxon>Pentapetalae</taxon>
        <taxon>asterids</taxon>
        <taxon>lamiids</taxon>
        <taxon>Lamiales</taxon>
        <taxon>Oleaceae</taxon>
        <taxon>Oleeae</taxon>
        <taxon>Olea</taxon>
    </lineage>
</organism>
<protein>
    <submittedName>
        <fullName evidence="1">F-box CPR30-like isoform X1</fullName>
    </submittedName>
</protein>
<dbReference type="AlphaFoldDB" id="A0A8S0TFN6"/>
<evidence type="ECO:0000313" key="2">
    <source>
        <dbReference type="Proteomes" id="UP000594638"/>
    </source>
</evidence>
<sequence length="119" mass="13599">MGKESFQMTPLPCDIEVLWGQHRTTRAISLYKESIALIVYHLKEVDKIFDIWVTKELGGNGDSWIKLSSIGPLSQVERPLGFWNGEFMLENSSSELILYDPSSQEIKNLGIQGKRERVE</sequence>
<proteinExistence type="predicted"/>
<gene>
    <name evidence="1" type="ORF">OLEA9_A019167</name>
</gene>
<reference evidence="1 2" key="1">
    <citation type="submission" date="2019-12" db="EMBL/GenBank/DDBJ databases">
        <authorList>
            <person name="Alioto T."/>
            <person name="Alioto T."/>
            <person name="Gomez Garrido J."/>
        </authorList>
    </citation>
    <scope>NUCLEOTIDE SEQUENCE [LARGE SCALE GENOMIC DNA]</scope>
</reference>
<accession>A0A8S0TFN6</accession>
<comment type="caution">
    <text evidence="1">The sequence shown here is derived from an EMBL/GenBank/DDBJ whole genome shotgun (WGS) entry which is preliminary data.</text>
</comment>
<dbReference type="Proteomes" id="UP000594638">
    <property type="component" value="Unassembled WGS sequence"/>
</dbReference>
<keyword evidence="2" id="KW-1185">Reference proteome</keyword>
<dbReference type="OrthoDB" id="1266170at2759"/>